<dbReference type="Pfam" id="PF20275">
    <property type="entry name" value="CTD10"/>
    <property type="match status" value="1"/>
</dbReference>
<sequence length="315" mass="35831">MNGAQRMYAYVKFMEKLAELHGEAFEGFFHDVMCARYPDFLDVRTHGNLGDQGSDGLSLHDEKLYACYAPATFDVAKVRKKFHDDLDSAKRQRPGQFNTFVFVHNDLRGIHPAVATMLAEARTAHTPLRFEQMGRRRLWTELLPLPCETVEYVLGCEIPIEEQIYGVGMGDLAPLLGRLKEQRLTADPLMSLAEVSDRKLDFNQIIGEVRDDLVDGMRYTHLVSQYYAGVYDPFEHDEVAAAFTQEYLVARERSNDPDLILLDLQHYIHGNRLQSSRELSAGWVVLAHFFEHCHIFENAPEEWSPNGLPAAPGSS</sequence>
<organism evidence="2 3">
    <name type="scientific">Streptomyces tuirus</name>
    <dbReference type="NCBI Taxonomy" id="68278"/>
    <lineage>
        <taxon>Bacteria</taxon>
        <taxon>Bacillati</taxon>
        <taxon>Actinomycetota</taxon>
        <taxon>Actinomycetes</taxon>
        <taxon>Kitasatosporales</taxon>
        <taxon>Streptomycetaceae</taxon>
        <taxon>Streptomyces</taxon>
    </lineage>
</organism>
<feature type="domain" description="ABC-three component systems C-terminal" evidence="1">
    <location>
        <begin position="171"/>
        <end position="297"/>
    </location>
</feature>
<protein>
    <recommendedName>
        <fullName evidence="1">ABC-three component systems C-terminal domain-containing protein</fullName>
    </recommendedName>
</protein>
<accession>A0A941J145</accession>
<reference evidence="2 3" key="1">
    <citation type="submission" date="2021-04" db="EMBL/GenBank/DDBJ databases">
        <title>Characterization of the biosynthetic gene cluster of new lipopeptides with antitumor activity in the genome of the marine Streptomyces PHM034.</title>
        <authorList>
            <person name="Ceniceros A."/>
            <person name="Canedo L."/>
            <person name="Mendez C."/>
            <person name="Olano C."/>
            <person name="Schleissner C."/>
            <person name="Cuevas C."/>
            <person name="De La Calle F."/>
            <person name="Salas J.A."/>
        </authorList>
    </citation>
    <scope>NUCLEOTIDE SEQUENCE [LARGE SCALE GENOMIC DNA]</scope>
    <source>
        <strain evidence="2 3">PHM034</strain>
    </source>
</reference>
<dbReference type="AlphaFoldDB" id="A0A941J145"/>
<gene>
    <name evidence="2" type="ORF">KEF29_34895</name>
</gene>
<dbReference type="InterPro" id="IPR046919">
    <property type="entry name" value="ABC-3C_CTD10"/>
</dbReference>
<keyword evidence="3" id="KW-1185">Reference proteome</keyword>
<evidence type="ECO:0000313" key="2">
    <source>
        <dbReference type="EMBL" id="MBR8642843.1"/>
    </source>
</evidence>
<evidence type="ECO:0000313" key="3">
    <source>
        <dbReference type="Proteomes" id="UP000682308"/>
    </source>
</evidence>
<evidence type="ECO:0000259" key="1">
    <source>
        <dbReference type="Pfam" id="PF20275"/>
    </source>
</evidence>
<dbReference type="Proteomes" id="UP000682308">
    <property type="component" value="Unassembled WGS sequence"/>
</dbReference>
<name>A0A941J145_9ACTN</name>
<dbReference type="EMBL" id="JAGTPG010000002">
    <property type="protein sequence ID" value="MBR8642843.1"/>
    <property type="molecule type" value="Genomic_DNA"/>
</dbReference>
<comment type="caution">
    <text evidence="2">The sequence shown here is derived from an EMBL/GenBank/DDBJ whole genome shotgun (WGS) entry which is preliminary data.</text>
</comment>
<proteinExistence type="predicted"/>